<evidence type="ECO:0000256" key="1">
    <source>
        <dbReference type="SAM" id="MobiDB-lite"/>
    </source>
</evidence>
<reference evidence="2 3" key="1">
    <citation type="submission" date="2019-09" db="EMBL/GenBank/DDBJ databases">
        <title>Genome sequence of Rhodovastum atsumiense, a diverse member of the Acetobacteraceae family of non-sulfur purple photosynthetic bacteria.</title>
        <authorList>
            <person name="Meyer T."/>
            <person name="Kyndt J."/>
        </authorList>
    </citation>
    <scope>NUCLEOTIDE SEQUENCE [LARGE SCALE GENOMIC DNA]</scope>
    <source>
        <strain evidence="2 3">DSM 21279</strain>
    </source>
</reference>
<comment type="caution">
    <text evidence="2">The sequence shown here is derived from an EMBL/GenBank/DDBJ whole genome shotgun (WGS) entry which is preliminary data.</text>
</comment>
<dbReference type="RefSeq" id="WP_150040274.1">
    <property type="nucleotide sequence ID" value="NZ_OW485601.1"/>
</dbReference>
<keyword evidence="3" id="KW-1185">Reference proteome</keyword>
<accession>A0A5M6IWX2</accession>
<evidence type="ECO:0000313" key="3">
    <source>
        <dbReference type="Proteomes" id="UP000325255"/>
    </source>
</evidence>
<dbReference type="Proteomes" id="UP000325255">
    <property type="component" value="Unassembled WGS sequence"/>
</dbReference>
<proteinExistence type="predicted"/>
<protein>
    <submittedName>
        <fullName evidence="2">Uncharacterized protein</fullName>
    </submittedName>
</protein>
<feature type="compositionally biased region" description="Pro residues" evidence="1">
    <location>
        <begin position="7"/>
        <end position="19"/>
    </location>
</feature>
<name>A0A5M6IWX2_9PROT</name>
<evidence type="ECO:0000313" key="2">
    <source>
        <dbReference type="EMBL" id="KAA5612741.1"/>
    </source>
</evidence>
<organism evidence="2 3">
    <name type="scientific">Rhodovastum atsumiense</name>
    <dbReference type="NCBI Taxonomy" id="504468"/>
    <lineage>
        <taxon>Bacteria</taxon>
        <taxon>Pseudomonadati</taxon>
        <taxon>Pseudomonadota</taxon>
        <taxon>Alphaproteobacteria</taxon>
        <taxon>Acetobacterales</taxon>
        <taxon>Acetobacteraceae</taxon>
        <taxon>Rhodovastum</taxon>
    </lineage>
</organism>
<feature type="region of interest" description="Disordered" evidence="1">
    <location>
        <begin position="1"/>
        <end position="61"/>
    </location>
</feature>
<gene>
    <name evidence="2" type="ORF">F1189_08375</name>
</gene>
<sequence length="61" mass="6546">MQDQAPSPAPRTEAPPRPGQPGERELIGITAANTDSTHLRFITARRREAPATESAEPARIG</sequence>
<dbReference type="EMBL" id="VWPK01000010">
    <property type="protein sequence ID" value="KAA5612741.1"/>
    <property type="molecule type" value="Genomic_DNA"/>
</dbReference>
<dbReference type="AlphaFoldDB" id="A0A5M6IWX2"/>